<dbReference type="Gene3D" id="3.20.90.10">
    <property type="entry name" value="Tubby Protein, Chain A"/>
    <property type="match status" value="2"/>
</dbReference>
<dbReference type="InterPro" id="IPR025659">
    <property type="entry name" value="Tubby-like_C"/>
</dbReference>
<comment type="caution">
    <text evidence="3">The sequence shown here is derived from an EMBL/GenBank/DDBJ whole genome shotgun (WGS) entry which is preliminary data.</text>
</comment>
<evidence type="ECO:0000313" key="4">
    <source>
        <dbReference type="Proteomes" id="UP001630127"/>
    </source>
</evidence>
<dbReference type="PANTHER" id="PTHR16517">
    <property type="entry name" value="TUBBY-RELATED"/>
    <property type="match status" value="1"/>
</dbReference>
<name>A0ABD2YSG4_9GENT</name>
<dbReference type="SUPFAM" id="SSF54518">
    <property type="entry name" value="Tubby C-terminal domain-like"/>
    <property type="match status" value="1"/>
</dbReference>
<reference evidence="3 4" key="1">
    <citation type="submission" date="2024-11" db="EMBL/GenBank/DDBJ databases">
        <title>A near-complete genome assembly of Cinchona calisaya.</title>
        <authorList>
            <person name="Lian D.C."/>
            <person name="Zhao X.W."/>
            <person name="Wei L."/>
        </authorList>
    </citation>
    <scope>NUCLEOTIDE SEQUENCE [LARGE SCALE GENOMIC DNA]</scope>
    <source>
        <tissue evidence="3">Nenye</tissue>
    </source>
</reference>
<dbReference type="Proteomes" id="UP001630127">
    <property type="component" value="Unassembled WGS sequence"/>
</dbReference>
<sequence>MTGPGDLPCKCIIERDKKNATFRLDVALAPCIVIRNTFMEKGKFLLAALRYRRGSHNEYIISADAADFSQGSSVYVGKLRVTVASVKNFQLLAAMDQNQPGGKGDEETVLLQFGKVADDTFTMDYRQPLSAFQAFAICLTCFGKEYSASRGRK</sequence>
<dbReference type="AlphaFoldDB" id="A0ABD2YSG4"/>
<dbReference type="EMBL" id="JBJUIK010000012">
    <property type="protein sequence ID" value="KAL3508772.1"/>
    <property type="molecule type" value="Genomic_DNA"/>
</dbReference>
<dbReference type="PANTHER" id="PTHR16517:SF50">
    <property type="entry name" value="TUBBY-LIKE F-BOX PROTEIN 7"/>
    <property type="match status" value="1"/>
</dbReference>
<accession>A0ABD2YSG4</accession>
<dbReference type="InterPro" id="IPR000007">
    <property type="entry name" value="Tubby_C"/>
</dbReference>
<gene>
    <name evidence="3" type="ORF">ACH5RR_028173</name>
</gene>
<dbReference type="Pfam" id="PF01167">
    <property type="entry name" value="Tub"/>
    <property type="match status" value="1"/>
</dbReference>
<keyword evidence="4" id="KW-1185">Reference proteome</keyword>
<evidence type="ECO:0000256" key="1">
    <source>
        <dbReference type="ARBA" id="ARBA00007129"/>
    </source>
</evidence>
<feature type="domain" description="Tubby C-terminal" evidence="2">
    <location>
        <begin position="80"/>
        <end position="143"/>
    </location>
</feature>
<evidence type="ECO:0000313" key="3">
    <source>
        <dbReference type="EMBL" id="KAL3508772.1"/>
    </source>
</evidence>
<comment type="similarity">
    <text evidence="1">Belongs to the TUB family.</text>
</comment>
<proteinExistence type="inferred from homology"/>
<protein>
    <recommendedName>
        <fullName evidence="2">Tubby C-terminal domain-containing protein</fullName>
    </recommendedName>
</protein>
<evidence type="ECO:0000259" key="2">
    <source>
        <dbReference type="Pfam" id="PF01167"/>
    </source>
</evidence>
<organism evidence="3 4">
    <name type="scientific">Cinchona calisaya</name>
    <dbReference type="NCBI Taxonomy" id="153742"/>
    <lineage>
        <taxon>Eukaryota</taxon>
        <taxon>Viridiplantae</taxon>
        <taxon>Streptophyta</taxon>
        <taxon>Embryophyta</taxon>
        <taxon>Tracheophyta</taxon>
        <taxon>Spermatophyta</taxon>
        <taxon>Magnoliopsida</taxon>
        <taxon>eudicotyledons</taxon>
        <taxon>Gunneridae</taxon>
        <taxon>Pentapetalae</taxon>
        <taxon>asterids</taxon>
        <taxon>lamiids</taxon>
        <taxon>Gentianales</taxon>
        <taxon>Rubiaceae</taxon>
        <taxon>Cinchonoideae</taxon>
        <taxon>Cinchoneae</taxon>
        <taxon>Cinchona</taxon>
    </lineage>
</organism>